<dbReference type="Pfam" id="PF12754">
    <property type="entry name" value="Get5_N"/>
    <property type="match status" value="1"/>
</dbReference>
<dbReference type="Gene3D" id="1.10.286.70">
    <property type="entry name" value="Get5 dimerization domain"/>
    <property type="match status" value="1"/>
</dbReference>
<dbReference type="InterPro" id="IPR024737">
    <property type="entry name" value="Get5_N"/>
</dbReference>
<evidence type="ECO:0000256" key="1">
    <source>
        <dbReference type="SAM" id="MobiDB-lite"/>
    </source>
</evidence>
<evidence type="ECO:0000313" key="4">
    <source>
        <dbReference type="EMBL" id="KAL2865046.1"/>
    </source>
</evidence>
<dbReference type="GeneID" id="98144784"/>
<accession>A0ABR4LKP6</accession>
<feature type="domain" description="Get5 C-terminal" evidence="3">
    <location>
        <begin position="190"/>
        <end position="236"/>
    </location>
</feature>
<dbReference type="Proteomes" id="UP001610432">
    <property type="component" value="Unassembled WGS sequence"/>
</dbReference>
<dbReference type="RefSeq" id="XP_070884025.1">
    <property type="nucleotide sequence ID" value="XM_071029712.1"/>
</dbReference>
<feature type="domain" description="Get5 N-terminal" evidence="2">
    <location>
        <begin position="6"/>
        <end position="159"/>
    </location>
</feature>
<comment type="caution">
    <text evidence="4">The sequence shown here is derived from an EMBL/GenBank/DDBJ whole genome shotgun (WGS) entry which is preliminary data.</text>
</comment>
<proteinExistence type="predicted"/>
<feature type="region of interest" description="Disordered" evidence="1">
    <location>
        <begin position="32"/>
        <end position="60"/>
    </location>
</feature>
<evidence type="ECO:0000259" key="3">
    <source>
        <dbReference type="Pfam" id="PF17183"/>
    </source>
</evidence>
<dbReference type="InterPro" id="IPR049256">
    <property type="entry name" value="Get5_C"/>
</dbReference>
<gene>
    <name evidence="4" type="ORF">BJX67DRAFT_359749</name>
</gene>
<name>A0ABR4LKP6_9EURO</name>
<evidence type="ECO:0000259" key="2">
    <source>
        <dbReference type="Pfam" id="PF12754"/>
    </source>
</evidence>
<evidence type="ECO:0000313" key="5">
    <source>
        <dbReference type="Proteomes" id="UP001610432"/>
    </source>
</evidence>
<dbReference type="EMBL" id="JBFXLQ010000035">
    <property type="protein sequence ID" value="KAL2865046.1"/>
    <property type="molecule type" value="Genomic_DNA"/>
</dbReference>
<reference evidence="4 5" key="1">
    <citation type="submission" date="2024-07" db="EMBL/GenBank/DDBJ databases">
        <title>Section-level genome sequencing and comparative genomics of Aspergillus sections Usti and Cavernicolus.</title>
        <authorList>
            <consortium name="Lawrence Berkeley National Laboratory"/>
            <person name="Nybo J.L."/>
            <person name="Vesth T.C."/>
            <person name="Theobald S."/>
            <person name="Frisvad J.C."/>
            <person name="Larsen T.O."/>
            <person name="Kjaerboelling I."/>
            <person name="Rothschild-Mancinelli K."/>
            <person name="Lyhne E.K."/>
            <person name="Kogle M.E."/>
            <person name="Barry K."/>
            <person name="Clum A."/>
            <person name="Na H."/>
            <person name="Ledsgaard L."/>
            <person name="Lin J."/>
            <person name="Lipzen A."/>
            <person name="Kuo A."/>
            <person name="Riley R."/>
            <person name="Mondo S."/>
            <person name="Labutti K."/>
            <person name="Haridas S."/>
            <person name="Pangalinan J."/>
            <person name="Salamov A.A."/>
            <person name="Simmons B.A."/>
            <person name="Magnuson J.K."/>
            <person name="Chen J."/>
            <person name="Drula E."/>
            <person name="Henrissat B."/>
            <person name="Wiebenga A."/>
            <person name="Lubbers R.J."/>
            <person name="Gomes A.C."/>
            <person name="Macurrencykelacurrency M.R."/>
            <person name="Stajich J."/>
            <person name="Grigoriev I.V."/>
            <person name="Mortensen U.H."/>
            <person name="De Vries R.P."/>
            <person name="Baker S.E."/>
            <person name="Andersen M.R."/>
        </authorList>
    </citation>
    <scope>NUCLEOTIDE SEQUENCE [LARGE SCALE GENOMIC DNA]</scope>
    <source>
        <strain evidence="4 5">CBS 449.75</strain>
    </source>
</reference>
<sequence>MSELSFAKTFLSSLDSRPVKLRADYVRDQDDTPRVPYVLPRLPPPHPEMPKKSTRAAIPGSSKSITVTLKSARNPALEVRLPNLALSTTTISDLKNAVRERTLESNSDSKVALDKIKILYKRKPVTGTGKTIGEVLFSDASAGEAGEKEVEFGVMVMGGARVVEDQERGQGQGQGQGQSQGEAGGERTANPAIGPSGEVLLETDQFWDDLQGYLGQRLKDEELAKRLRGVFGDAWLARR</sequence>
<protein>
    <submittedName>
        <fullName evidence="4">Cell-cycle control medial ring component</fullName>
    </submittedName>
</protein>
<organism evidence="4 5">
    <name type="scientific">Aspergillus lucknowensis</name>
    <dbReference type="NCBI Taxonomy" id="176173"/>
    <lineage>
        <taxon>Eukaryota</taxon>
        <taxon>Fungi</taxon>
        <taxon>Dikarya</taxon>
        <taxon>Ascomycota</taxon>
        <taxon>Pezizomycotina</taxon>
        <taxon>Eurotiomycetes</taxon>
        <taxon>Eurotiomycetidae</taxon>
        <taxon>Eurotiales</taxon>
        <taxon>Aspergillaceae</taxon>
        <taxon>Aspergillus</taxon>
        <taxon>Aspergillus subgen. Nidulantes</taxon>
    </lineage>
</organism>
<feature type="region of interest" description="Disordered" evidence="1">
    <location>
        <begin position="166"/>
        <end position="198"/>
    </location>
</feature>
<keyword evidence="5" id="KW-1185">Reference proteome</keyword>
<dbReference type="Pfam" id="PF17183">
    <property type="entry name" value="Get5_C"/>
    <property type="match status" value="1"/>
</dbReference>